<keyword evidence="10" id="KW-1185">Reference proteome</keyword>
<dbReference type="GO" id="GO:0005637">
    <property type="term" value="C:nuclear inner membrane"/>
    <property type="evidence" value="ECO:0007669"/>
    <property type="project" value="UniProtKB-SubCell"/>
</dbReference>
<reference evidence="9" key="2">
    <citation type="submission" date="2017-10" db="EMBL/GenBank/DDBJ databases">
        <title>Ladona fulva Genome sequencing and assembly.</title>
        <authorList>
            <person name="Murali S."/>
            <person name="Richards S."/>
            <person name="Bandaranaike D."/>
            <person name="Bellair M."/>
            <person name="Blankenburg K."/>
            <person name="Chao H."/>
            <person name="Dinh H."/>
            <person name="Doddapaneni H."/>
            <person name="Dugan-Rocha S."/>
            <person name="Elkadiri S."/>
            <person name="Gnanaolivu R."/>
            <person name="Hernandez B."/>
            <person name="Skinner E."/>
            <person name="Javaid M."/>
            <person name="Lee S."/>
            <person name="Li M."/>
            <person name="Ming W."/>
            <person name="Munidasa M."/>
            <person name="Muniz J."/>
            <person name="Nguyen L."/>
            <person name="Hughes D."/>
            <person name="Osuji N."/>
            <person name="Pu L.-L."/>
            <person name="Puazo M."/>
            <person name="Qu C."/>
            <person name="Quiroz J."/>
            <person name="Raj R."/>
            <person name="Weissenberger G."/>
            <person name="Xin Y."/>
            <person name="Zou X."/>
            <person name="Han Y."/>
            <person name="Worley K."/>
            <person name="Muzny D."/>
            <person name="Gibbs R."/>
        </authorList>
    </citation>
    <scope>NUCLEOTIDE SEQUENCE</scope>
    <source>
        <strain evidence="9">Sampled in the wild</strain>
    </source>
</reference>
<dbReference type="PANTHER" id="PTHR31040:SF1">
    <property type="entry name" value="NURIM"/>
    <property type="match status" value="1"/>
</dbReference>
<name>A0A8K0P0J2_LADFU</name>
<dbReference type="EMBL" id="KZ308377">
    <property type="protein sequence ID" value="KAG8228562.1"/>
    <property type="molecule type" value="Genomic_DNA"/>
</dbReference>
<dbReference type="Proteomes" id="UP000792457">
    <property type="component" value="Unassembled WGS sequence"/>
</dbReference>
<keyword evidence="4 8" id="KW-1133">Transmembrane helix</keyword>
<gene>
    <name evidence="9" type="ORF">J437_LFUL008640</name>
</gene>
<evidence type="ECO:0000256" key="8">
    <source>
        <dbReference type="SAM" id="Phobius"/>
    </source>
</evidence>
<reference evidence="9" key="1">
    <citation type="submission" date="2013-04" db="EMBL/GenBank/DDBJ databases">
        <authorList>
            <person name="Qu J."/>
            <person name="Murali S.C."/>
            <person name="Bandaranaike D."/>
            <person name="Bellair M."/>
            <person name="Blankenburg K."/>
            <person name="Chao H."/>
            <person name="Dinh H."/>
            <person name="Doddapaneni H."/>
            <person name="Downs B."/>
            <person name="Dugan-Rocha S."/>
            <person name="Elkadiri S."/>
            <person name="Gnanaolivu R.D."/>
            <person name="Hernandez B."/>
            <person name="Javaid M."/>
            <person name="Jayaseelan J.C."/>
            <person name="Lee S."/>
            <person name="Li M."/>
            <person name="Ming W."/>
            <person name="Munidasa M."/>
            <person name="Muniz J."/>
            <person name="Nguyen L."/>
            <person name="Ongeri F."/>
            <person name="Osuji N."/>
            <person name="Pu L.-L."/>
            <person name="Puazo M."/>
            <person name="Qu C."/>
            <person name="Quiroz J."/>
            <person name="Raj R."/>
            <person name="Weissenberger G."/>
            <person name="Xin Y."/>
            <person name="Zou X."/>
            <person name="Han Y."/>
            <person name="Richards S."/>
            <person name="Worley K."/>
            <person name="Muzny D."/>
            <person name="Gibbs R."/>
        </authorList>
    </citation>
    <scope>NUCLEOTIDE SEQUENCE</scope>
    <source>
        <strain evidence="9">Sampled in the wild</strain>
    </source>
</reference>
<evidence type="ECO:0000256" key="2">
    <source>
        <dbReference type="ARBA" id="ARBA00010631"/>
    </source>
</evidence>
<evidence type="ECO:0000256" key="5">
    <source>
        <dbReference type="ARBA" id="ARBA00023136"/>
    </source>
</evidence>
<comment type="subcellular location">
    <subcellularLocation>
        <location evidence="1">Nucleus inner membrane</location>
        <topology evidence="1">Multi-pass membrane protein</topology>
    </subcellularLocation>
</comment>
<dbReference type="PANTHER" id="PTHR31040">
    <property type="entry name" value="NURIM"/>
    <property type="match status" value="1"/>
</dbReference>
<comment type="similarity">
    <text evidence="2">Belongs to the nurim family.</text>
</comment>
<evidence type="ECO:0000313" key="9">
    <source>
        <dbReference type="EMBL" id="KAG8228562.1"/>
    </source>
</evidence>
<keyword evidence="3 8" id="KW-0812">Transmembrane</keyword>
<dbReference type="OrthoDB" id="10050858at2759"/>
<dbReference type="AlphaFoldDB" id="A0A8K0P0J2"/>
<evidence type="ECO:0000256" key="1">
    <source>
        <dbReference type="ARBA" id="ARBA00004473"/>
    </source>
</evidence>
<evidence type="ECO:0000313" key="10">
    <source>
        <dbReference type="Proteomes" id="UP000792457"/>
    </source>
</evidence>
<feature type="transmembrane region" description="Helical" evidence="8">
    <location>
        <begin position="123"/>
        <end position="142"/>
    </location>
</feature>
<comment type="caution">
    <text evidence="9">The sequence shown here is derived from an EMBL/GenBank/DDBJ whole genome shotgun (WGS) entry which is preliminary data.</text>
</comment>
<protein>
    <recommendedName>
        <fullName evidence="7">Nuclear envelope membrane protein</fullName>
    </recommendedName>
    <alternativeName>
        <fullName evidence="6">Nuclear rim protein</fullName>
    </alternativeName>
</protein>
<evidence type="ECO:0000256" key="6">
    <source>
        <dbReference type="ARBA" id="ARBA00031700"/>
    </source>
</evidence>
<sequence>MVVFDLTLFLGGPSSTEVIIGKIISMRLYFIIFVAGITLLLTFDTVWVLASFLTYNPLRVRKYSACNLPDDISRFFSLKNGANLLLRDGLLLSCFVIQHTLMARVNVQMILDKMGIGVLTRSIYVIASCVTLQHVDVCLWSIPSEGWIGNVMWYSMYALHVMSWFMVYGGCLLVDVGELIGIKQVMYEIRGFPDPLRNKSEDLLRYYKHMRHPSFVGFCIILLAIPQMSLDRLLLAMKLILYMLFAWRTDARDISYLRYQLADKEASNGDWRHHSYQKRRSD</sequence>
<organism evidence="9 10">
    <name type="scientific">Ladona fulva</name>
    <name type="common">Scarce chaser dragonfly</name>
    <name type="synonym">Libellula fulva</name>
    <dbReference type="NCBI Taxonomy" id="123851"/>
    <lineage>
        <taxon>Eukaryota</taxon>
        <taxon>Metazoa</taxon>
        <taxon>Ecdysozoa</taxon>
        <taxon>Arthropoda</taxon>
        <taxon>Hexapoda</taxon>
        <taxon>Insecta</taxon>
        <taxon>Pterygota</taxon>
        <taxon>Palaeoptera</taxon>
        <taxon>Odonata</taxon>
        <taxon>Epiprocta</taxon>
        <taxon>Anisoptera</taxon>
        <taxon>Libelluloidea</taxon>
        <taxon>Libellulidae</taxon>
        <taxon>Ladona</taxon>
    </lineage>
</organism>
<evidence type="ECO:0000256" key="3">
    <source>
        <dbReference type="ARBA" id="ARBA00022692"/>
    </source>
</evidence>
<feature type="transmembrane region" description="Helical" evidence="8">
    <location>
        <begin position="215"/>
        <end position="245"/>
    </location>
</feature>
<evidence type="ECO:0000256" key="4">
    <source>
        <dbReference type="ARBA" id="ARBA00022989"/>
    </source>
</evidence>
<dbReference type="InterPro" id="IPR033580">
    <property type="entry name" value="Nurim-like"/>
</dbReference>
<feature type="transmembrane region" description="Helical" evidence="8">
    <location>
        <begin position="28"/>
        <end position="50"/>
    </location>
</feature>
<evidence type="ECO:0000256" key="7">
    <source>
        <dbReference type="ARBA" id="ARBA00032957"/>
    </source>
</evidence>
<feature type="transmembrane region" description="Helical" evidence="8">
    <location>
        <begin position="154"/>
        <end position="174"/>
    </location>
</feature>
<proteinExistence type="inferred from homology"/>
<keyword evidence="5 8" id="KW-0472">Membrane</keyword>
<accession>A0A8K0P0J2</accession>